<evidence type="ECO:0000313" key="4">
    <source>
        <dbReference type="Proteomes" id="UP000241071"/>
    </source>
</evidence>
<evidence type="ECO:0000256" key="1">
    <source>
        <dbReference type="ARBA" id="ARBA00022737"/>
    </source>
</evidence>
<dbReference type="PROSITE" id="PS50088">
    <property type="entry name" value="ANK_REPEAT"/>
    <property type="match status" value="2"/>
</dbReference>
<reference evidence="3 4" key="1">
    <citation type="submission" date="2012-10" db="EMBL/GenBank/DDBJ databases">
        <title>Complete genome sequence of Moumouvirus goulette.</title>
        <authorList>
            <person name="Fournous G."/>
            <person name="Bougalmi M."/>
            <person name="Colson P."/>
        </authorList>
    </citation>
    <scope>NUCLEOTIDE SEQUENCE [LARGE SCALE GENOMIC DNA]</scope>
</reference>
<keyword evidence="1" id="KW-0677">Repeat</keyword>
<sequence>MLEKGLDINYLNNNITPLILCTHLNNNNLVNYLLKKGVDINYSGINNNMNPLIISINIGNSKIVKLLVYHGANIDICDKDFKTVTHHIIYNNKFFSTKLIKFFLMNCKNINKPDKYGNTVLNLVMQLLDWKLYMDKIVYKKLDIHFKNKLGISPVDNLSKNEYGLFLKYVVSSYINLLKHNNNWIDDLDKNIHFQLKQNNNIDKYEEKLKTK</sequence>
<dbReference type="SUPFAM" id="SSF48403">
    <property type="entry name" value="Ankyrin repeat"/>
    <property type="match status" value="1"/>
</dbReference>
<dbReference type="PANTHER" id="PTHR24123">
    <property type="entry name" value="ANKYRIN REPEAT-CONTAINING"/>
    <property type="match status" value="1"/>
</dbReference>
<dbReference type="InterPro" id="IPR051165">
    <property type="entry name" value="Multifunctional_ANK_Repeat"/>
</dbReference>
<evidence type="ECO:0000256" key="2">
    <source>
        <dbReference type="ARBA" id="ARBA00023043"/>
    </source>
</evidence>
<dbReference type="Pfam" id="PF12796">
    <property type="entry name" value="Ank_2"/>
    <property type="match status" value="1"/>
</dbReference>
<dbReference type="InterPro" id="IPR036770">
    <property type="entry name" value="Ankyrin_rpt-contain_sf"/>
</dbReference>
<keyword evidence="4" id="KW-1185">Reference proteome</keyword>
<dbReference type="SMART" id="SM00248">
    <property type="entry name" value="ANK"/>
    <property type="match status" value="3"/>
</dbReference>
<accession>M1PWT4</accession>
<dbReference type="Gene3D" id="1.25.40.20">
    <property type="entry name" value="Ankyrin repeat-containing domain"/>
    <property type="match status" value="1"/>
</dbReference>
<dbReference type="InterPro" id="IPR002110">
    <property type="entry name" value="Ankyrin_rpt"/>
</dbReference>
<protein>
    <submittedName>
        <fullName evidence="3">Repeat protein</fullName>
    </submittedName>
</protein>
<dbReference type="EMBL" id="KC008572">
    <property type="protein sequence ID" value="AGF85222.1"/>
    <property type="molecule type" value="Genomic_DNA"/>
</dbReference>
<dbReference type="PANTHER" id="PTHR24123:SF33">
    <property type="entry name" value="PROTEIN HOS4"/>
    <property type="match status" value="1"/>
</dbReference>
<organism evidence="3 4">
    <name type="scientific">Moumouvirus goulette</name>
    <dbReference type="NCBI Taxonomy" id="1247379"/>
    <lineage>
        <taxon>Viruses</taxon>
        <taxon>Varidnaviria</taxon>
        <taxon>Bamfordvirae</taxon>
        <taxon>Nucleocytoviricota</taxon>
        <taxon>Megaviricetes</taxon>
        <taxon>Imitervirales</taxon>
        <taxon>Mimiviridae</taxon>
        <taxon>Megamimivirinae</taxon>
        <taxon>Moumouvirus</taxon>
        <taxon>Moumouvirus goulettemassiliense</taxon>
    </lineage>
</organism>
<keyword evidence="2" id="KW-0040">ANK repeat</keyword>
<dbReference type="PROSITE" id="PS50297">
    <property type="entry name" value="ANK_REP_REGION"/>
    <property type="match status" value="2"/>
</dbReference>
<name>M1PWT4_9VIRU</name>
<evidence type="ECO:0000313" key="3">
    <source>
        <dbReference type="EMBL" id="AGF85222.1"/>
    </source>
</evidence>
<gene>
    <name evidence="3" type="ORF">glt_00413</name>
</gene>
<proteinExistence type="predicted"/>
<dbReference type="Proteomes" id="UP000241071">
    <property type="component" value="Segment"/>
</dbReference>